<dbReference type="InterPro" id="IPR053151">
    <property type="entry name" value="RNase_H-like"/>
</dbReference>
<reference evidence="3" key="1">
    <citation type="journal article" date="2012" name="Nat. Biotechnol.">
        <title>Draft genome sequence of pigeonpea (Cajanus cajan), an orphan legume crop of resource-poor farmers.</title>
        <authorList>
            <person name="Varshney R.K."/>
            <person name="Chen W."/>
            <person name="Li Y."/>
            <person name="Bharti A.K."/>
            <person name="Saxena R.K."/>
            <person name="Schlueter J.A."/>
            <person name="Donoghue M.T."/>
            <person name="Azam S."/>
            <person name="Fan G."/>
            <person name="Whaley A.M."/>
            <person name="Farmer A.D."/>
            <person name="Sheridan J."/>
            <person name="Iwata A."/>
            <person name="Tuteja R."/>
            <person name="Penmetsa R.V."/>
            <person name="Wu W."/>
            <person name="Upadhyaya H.D."/>
            <person name="Yang S.P."/>
            <person name="Shah T."/>
            <person name="Saxena K.B."/>
            <person name="Michael T."/>
            <person name="McCombie W.R."/>
            <person name="Yang B."/>
            <person name="Zhang G."/>
            <person name="Yang H."/>
            <person name="Wang J."/>
            <person name="Spillane C."/>
            <person name="Cook D.R."/>
            <person name="May G.D."/>
            <person name="Xu X."/>
            <person name="Jackson S.A."/>
        </authorList>
    </citation>
    <scope>NUCLEOTIDE SEQUENCE [LARGE SCALE GENOMIC DNA]</scope>
</reference>
<feature type="non-terminal residue" evidence="3">
    <location>
        <position position="1"/>
    </location>
</feature>
<keyword evidence="4" id="KW-1185">Reference proteome</keyword>
<accession>A0A151RHL5</accession>
<keyword evidence="1" id="KW-0862">Zinc</keyword>
<dbReference type="InterPro" id="IPR026960">
    <property type="entry name" value="RVT-Znf"/>
</dbReference>
<gene>
    <name evidence="3" type="ORF">KK1_036563</name>
</gene>
<dbReference type="PANTHER" id="PTHR47723">
    <property type="entry name" value="OS05G0353850 PROTEIN"/>
    <property type="match status" value="1"/>
</dbReference>
<name>A0A151RHL5_CAJCA</name>
<dbReference type="InterPro" id="IPR012337">
    <property type="entry name" value="RNaseH-like_sf"/>
</dbReference>
<sequence>KIVVWIRIPNLPIELFKDKFLWRVGSKLGNMLKIDKLTSVQSRGRFALICVEIDLGRKLVSHINVLGHILKLEYEGLHSICFECGRYGHKKSQCTNVVLPSCNVMVMAQNDTNSSSMKVEIGNTGVVDVNTKSFDKDEAPANQIRPNSLDLYGPWMLVRKGNKRIGKVVDKKVEQALVAYDNSAKPVMTGSRYDCLQETNVAVSEDQNLGKQENQNIAPTSGTGSIVKWKLNVLDHSNQFIHCRVSHGGKSWFLTFIYASPHSQFRVELWRKLRNLSSGMTDYWCLLGDFNAVLRDHERQGGSNTASVRGDRAFRELVEDCNLVDLGHAFGFLRTDDLRKYLGVPILHKRVNKFTYQGVMERVNRRMSNWKARTLSFAGRLTLTKSVLAALPSYAMQTTFLPRQLCDELDRLGFDHWIPAIRKLISEAVHFVPIQEINKHVADYVDQFGEWNLSSIEHLLPPDIFNVILGQPAPGLSPDKDVLAWKNAADGEFSLRRIRTFLWRLAHNSLLTNDLRMRRGMTMDPLCPVCHDELETLIHAMRDCNVARSVWINIFNGRLHTNFFTMDWMLWLEWNLLQQGDILFVVALDAIWTMRNNVVFRNTDPNVSSLVVQIQARTSCINQAFSSPLKLNQGAVYNLLHSHISWTLPPTGAFKLNCDGAVVVGSGAACGRIIRDHHGSFVVAFSCKIGLCSVVQAELWAVYYGLKLAHDIRISGDLFVESDSVITVNFLNDGCNRHHPCYSLCNKVVSMAHTVSLVNCRLVFREANQVADVLAKRGLTMLEGIQIFHTPPAWLHLPLLVDASAVPFFRGF</sequence>
<dbReference type="Gene3D" id="3.30.420.10">
    <property type="entry name" value="Ribonuclease H-like superfamily/Ribonuclease H"/>
    <property type="match status" value="1"/>
</dbReference>
<dbReference type="Pfam" id="PF13456">
    <property type="entry name" value="RVT_3"/>
    <property type="match status" value="1"/>
</dbReference>
<feature type="domain" description="CCHC-type" evidence="2">
    <location>
        <begin position="81"/>
        <end position="96"/>
    </location>
</feature>
<dbReference type="OMA" id="FALICVE"/>
<dbReference type="Gramene" id="C.cajan_36630.t">
    <property type="protein sequence ID" value="C.cajan_36630.t"/>
    <property type="gene ID" value="C.cajan_36630"/>
</dbReference>
<protein>
    <submittedName>
        <fullName evidence="3">Ribonuclease H protein At1g65750 family</fullName>
    </submittedName>
</protein>
<organism evidence="3 4">
    <name type="scientific">Cajanus cajan</name>
    <name type="common">Pigeon pea</name>
    <name type="synonym">Cajanus indicus</name>
    <dbReference type="NCBI Taxonomy" id="3821"/>
    <lineage>
        <taxon>Eukaryota</taxon>
        <taxon>Viridiplantae</taxon>
        <taxon>Streptophyta</taxon>
        <taxon>Embryophyta</taxon>
        <taxon>Tracheophyta</taxon>
        <taxon>Spermatophyta</taxon>
        <taxon>Magnoliopsida</taxon>
        <taxon>eudicotyledons</taxon>
        <taxon>Gunneridae</taxon>
        <taxon>Pentapetalae</taxon>
        <taxon>rosids</taxon>
        <taxon>fabids</taxon>
        <taxon>Fabales</taxon>
        <taxon>Fabaceae</taxon>
        <taxon>Papilionoideae</taxon>
        <taxon>50 kb inversion clade</taxon>
        <taxon>NPAAA clade</taxon>
        <taxon>indigoferoid/millettioid clade</taxon>
        <taxon>Phaseoleae</taxon>
        <taxon>Cajanus</taxon>
    </lineage>
</organism>
<evidence type="ECO:0000313" key="4">
    <source>
        <dbReference type="Proteomes" id="UP000075243"/>
    </source>
</evidence>
<dbReference type="EMBL" id="KQ483738">
    <property type="protein sequence ID" value="KYP42050.1"/>
    <property type="molecule type" value="Genomic_DNA"/>
</dbReference>
<keyword evidence="1" id="KW-0479">Metal-binding</keyword>
<dbReference type="Proteomes" id="UP000075243">
    <property type="component" value="Unassembled WGS sequence"/>
</dbReference>
<dbReference type="SUPFAM" id="SSF56219">
    <property type="entry name" value="DNase I-like"/>
    <property type="match status" value="1"/>
</dbReference>
<proteinExistence type="predicted"/>
<dbReference type="InterPro" id="IPR002156">
    <property type="entry name" value="RNaseH_domain"/>
</dbReference>
<dbReference type="GO" id="GO:0004523">
    <property type="term" value="F:RNA-DNA hybrid ribonuclease activity"/>
    <property type="evidence" value="ECO:0007669"/>
    <property type="project" value="InterPro"/>
</dbReference>
<dbReference type="InterPro" id="IPR044730">
    <property type="entry name" value="RNase_H-like_dom_plant"/>
</dbReference>
<dbReference type="InterPro" id="IPR036691">
    <property type="entry name" value="Endo/exonu/phosph_ase_sf"/>
</dbReference>
<keyword evidence="1" id="KW-0863">Zinc-finger</keyword>
<dbReference type="CDD" id="cd06222">
    <property type="entry name" value="RNase_H_like"/>
    <property type="match status" value="1"/>
</dbReference>
<evidence type="ECO:0000313" key="3">
    <source>
        <dbReference type="EMBL" id="KYP42050.1"/>
    </source>
</evidence>
<dbReference type="AlphaFoldDB" id="A0A151RHL5"/>
<dbReference type="PROSITE" id="PS50158">
    <property type="entry name" value="ZF_CCHC"/>
    <property type="match status" value="1"/>
</dbReference>
<dbReference type="GO" id="GO:0003676">
    <property type="term" value="F:nucleic acid binding"/>
    <property type="evidence" value="ECO:0007669"/>
    <property type="project" value="InterPro"/>
</dbReference>
<dbReference type="InterPro" id="IPR001878">
    <property type="entry name" value="Znf_CCHC"/>
</dbReference>
<dbReference type="InterPro" id="IPR036397">
    <property type="entry name" value="RNaseH_sf"/>
</dbReference>
<dbReference type="SUPFAM" id="SSF53098">
    <property type="entry name" value="Ribonuclease H-like"/>
    <property type="match status" value="1"/>
</dbReference>
<dbReference type="Pfam" id="PF13966">
    <property type="entry name" value="zf-RVT"/>
    <property type="match status" value="1"/>
</dbReference>
<dbReference type="GO" id="GO:0008270">
    <property type="term" value="F:zinc ion binding"/>
    <property type="evidence" value="ECO:0007669"/>
    <property type="project" value="UniProtKB-KW"/>
</dbReference>
<dbReference type="Gene3D" id="3.60.10.10">
    <property type="entry name" value="Endonuclease/exonuclease/phosphatase"/>
    <property type="match status" value="1"/>
</dbReference>
<evidence type="ECO:0000259" key="2">
    <source>
        <dbReference type="PROSITE" id="PS50158"/>
    </source>
</evidence>
<evidence type="ECO:0000256" key="1">
    <source>
        <dbReference type="PROSITE-ProRule" id="PRU00047"/>
    </source>
</evidence>
<dbReference type="PANTHER" id="PTHR47723:SF19">
    <property type="entry name" value="POLYNUCLEOTIDYL TRANSFERASE, RIBONUCLEASE H-LIKE SUPERFAMILY PROTEIN"/>
    <property type="match status" value="1"/>
</dbReference>